<dbReference type="EMBL" id="JBIRGQ010000004">
    <property type="protein sequence ID" value="MFH8547945.1"/>
    <property type="molecule type" value="Genomic_DNA"/>
</dbReference>
<evidence type="ECO:0000313" key="2">
    <source>
        <dbReference type="EMBL" id="MFH8547945.1"/>
    </source>
</evidence>
<name>A0ABW7QSI1_9ACTN</name>
<evidence type="ECO:0000313" key="3">
    <source>
        <dbReference type="Proteomes" id="UP001610818"/>
    </source>
</evidence>
<organism evidence="2 3">
    <name type="scientific">Streptomyces longisporoflavus</name>
    <dbReference type="NCBI Taxonomy" id="28044"/>
    <lineage>
        <taxon>Bacteria</taxon>
        <taxon>Bacillati</taxon>
        <taxon>Actinomycetota</taxon>
        <taxon>Actinomycetes</taxon>
        <taxon>Kitasatosporales</taxon>
        <taxon>Streptomycetaceae</taxon>
        <taxon>Streptomyces</taxon>
    </lineage>
</organism>
<dbReference type="Proteomes" id="UP001610818">
    <property type="component" value="Unassembled WGS sequence"/>
</dbReference>
<evidence type="ECO:0008006" key="4">
    <source>
        <dbReference type="Google" id="ProtNLM"/>
    </source>
</evidence>
<keyword evidence="1" id="KW-0812">Transmembrane</keyword>
<keyword evidence="1" id="KW-1133">Transmembrane helix</keyword>
<protein>
    <recommendedName>
        <fullName evidence="4">Serine/threonine protein kinase</fullName>
    </recommendedName>
</protein>
<proteinExistence type="predicted"/>
<accession>A0ABW7QSI1</accession>
<evidence type="ECO:0000256" key="1">
    <source>
        <dbReference type="SAM" id="Phobius"/>
    </source>
</evidence>
<keyword evidence="1" id="KW-0472">Membrane</keyword>
<comment type="caution">
    <text evidence="2">The sequence shown here is derived from an EMBL/GenBank/DDBJ whole genome shotgun (WGS) entry which is preliminary data.</text>
</comment>
<sequence>MAEVEELLDDVTVRMPSGAELRERGGRRTMRRRVAVAAAVTTLAAGAVWAVLPGGEDGREVRPAVTPTENPFMVGGVVRLLAPEQMPQAAKWHWKGDEEENTADLPLPRVGEDNSCPGSYSYAGRKAPDQVQYGTRYYSEKGAGATARQRVTEYDSASVAADEVALLRDALTECGLREHTEGAAPYWSGTTASSSRLRVSVERWRGWVSVVETEVEGRG</sequence>
<feature type="transmembrane region" description="Helical" evidence="1">
    <location>
        <begin position="34"/>
        <end position="52"/>
    </location>
</feature>
<dbReference type="RefSeq" id="WP_397714321.1">
    <property type="nucleotide sequence ID" value="NZ_JBIRGN010000004.1"/>
</dbReference>
<reference evidence="2 3" key="1">
    <citation type="submission" date="2024-10" db="EMBL/GenBank/DDBJ databases">
        <title>The Natural Products Discovery Center: Release of the First 8490 Sequenced Strains for Exploring Actinobacteria Biosynthetic Diversity.</title>
        <authorList>
            <person name="Kalkreuter E."/>
            <person name="Kautsar S.A."/>
            <person name="Yang D."/>
            <person name="Bader C.D."/>
            <person name="Teijaro C.N."/>
            <person name="Fluegel L."/>
            <person name="Davis C.M."/>
            <person name="Simpson J.R."/>
            <person name="Lauterbach L."/>
            <person name="Steele A.D."/>
            <person name="Gui C."/>
            <person name="Meng S."/>
            <person name="Li G."/>
            <person name="Viehrig K."/>
            <person name="Ye F."/>
            <person name="Su P."/>
            <person name="Kiefer A.F."/>
            <person name="Nichols A."/>
            <person name="Cepeda A.J."/>
            <person name="Yan W."/>
            <person name="Fan B."/>
            <person name="Jiang Y."/>
            <person name="Adhikari A."/>
            <person name="Zheng C.-J."/>
            <person name="Schuster L."/>
            <person name="Cowan T.M."/>
            <person name="Smanski M.J."/>
            <person name="Chevrette M.G."/>
            <person name="De Carvalho L.P.S."/>
            <person name="Shen B."/>
        </authorList>
    </citation>
    <scope>NUCLEOTIDE SEQUENCE [LARGE SCALE GENOMIC DNA]</scope>
    <source>
        <strain evidence="2 3">NPDC017990</strain>
    </source>
</reference>
<gene>
    <name evidence="2" type="ORF">ACH4F9_23325</name>
</gene>
<keyword evidence="3" id="KW-1185">Reference proteome</keyword>